<dbReference type="AlphaFoldDB" id="A0A0P7YWZ8"/>
<proteinExistence type="predicted"/>
<name>A0A0P7YWZ8_9CYAN</name>
<evidence type="ECO:0000313" key="1">
    <source>
        <dbReference type="EMBL" id="KPQ35623.1"/>
    </source>
</evidence>
<dbReference type="Proteomes" id="UP000050465">
    <property type="component" value="Unassembled WGS sequence"/>
</dbReference>
<protein>
    <submittedName>
        <fullName evidence="1">Uncharacterized protein</fullName>
    </submittedName>
</protein>
<accession>A0A0P7YWZ8</accession>
<reference evidence="1 2" key="1">
    <citation type="submission" date="2015-09" db="EMBL/GenBank/DDBJ databases">
        <title>Identification and resolution of microdiversity through metagenomic sequencing of parallel consortia.</title>
        <authorList>
            <person name="Nelson W.C."/>
            <person name="Romine M.F."/>
            <person name="Lindemann S.R."/>
        </authorList>
    </citation>
    <scope>NUCLEOTIDE SEQUENCE [LARGE SCALE GENOMIC DNA]</scope>
    <source>
        <strain evidence="1">Ana</strain>
    </source>
</reference>
<comment type="caution">
    <text evidence="1">The sequence shown here is derived from an EMBL/GenBank/DDBJ whole genome shotgun (WGS) entry which is preliminary data.</text>
</comment>
<dbReference type="EMBL" id="LJZR01000011">
    <property type="protein sequence ID" value="KPQ35623.1"/>
    <property type="molecule type" value="Genomic_DNA"/>
</dbReference>
<evidence type="ECO:0000313" key="2">
    <source>
        <dbReference type="Proteomes" id="UP000050465"/>
    </source>
</evidence>
<gene>
    <name evidence="1" type="ORF">HLUCCA11_10255</name>
</gene>
<sequence length="240" mass="25981">MNINNINLKKIQQLGLVLLGAYVVSGCPSPTASQLLAQSDSPSQNAAIATKPTQPLVSDKEENAIALDPVVGSEAALPTEVAFEVCAAVEDWQRPSADMQVKRLGSDSRYSENLASGSLKATANQFWDHQVISFTTYGLSARVDPETLSGVWTVIESLASCYEPEATMAINQGDRAETWLLNQRIHDLQWESDRYIMTVEPASTGLQVVQFDRLDEADGLPLEVVTSSGHSVAVTSGDWQ</sequence>
<organism evidence="1 2">
    <name type="scientific">Phormidesmis priestleyi Ana</name>
    <dbReference type="NCBI Taxonomy" id="1666911"/>
    <lineage>
        <taxon>Bacteria</taxon>
        <taxon>Bacillati</taxon>
        <taxon>Cyanobacteriota</taxon>
        <taxon>Cyanophyceae</taxon>
        <taxon>Leptolyngbyales</taxon>
        <taxon>Leptolyngbyaceae</taxon>
        <taxon>Phormidesmis</taxon>
    </lineage>
</organism>